<organism evidence="1 2">
    <name type="scientific">Holotrichia oblita</name>
    <name type="common">Chafer beetle</name>
    <dbReference type="NCBI Taxonomy" id="644536"/>
    <lineage>
        <taxon>Eukaryota</taxon>
        <taxon>Metazoa</taxon>
        <taxon>Ecdysozoa</taxon>
        <taxon>Arthropoda</taxon>
        <taxon>Hexapoda</taxon>
        <taxon>Insecta</taxon>
        <taxon>Pterygota</taxon>
        <taxon>Neoptera</taxon>
        <taxon>Endopterygota</taxon>
        <taxon>Coleoptera</taxon>
        <taxon>Polyphaga</taxon>
        <taxon>Scarabaeiformia</taxon>
        <taxon>Scarabaeidae</taxon>
        <taxon>Melolonthinae</taxon>
        <taxon>Holotrichia</taxon>
    </lineage>
</organism>
<accession>A0ACB9TYM8</accession>
<evidence type="ECO:0000313" key="1">
    <source>
        <dbReference type="EMBL" id="KAI4471881.1"/>
    </source>
</evidence>
<comment type="caution">
    <text evidence="1">The sequence shown here is derived from an EMBL/GenBank/DDBJ whole genome shotgun (WGS) entry which is preliminary data.</text>
</comment>
<dbReference type="EMBL" id="CM043015">
    <property type="protein sequence ID" value="KAI4471881.1"/>
    <property type="molecule type" value="Genomic_DNA"/>
</dbReference>
<proteinExistence type="predicted"/>
<gene>
    <name evidence="1" type="ORF">MML48_1g11605</name>
</gene>
<reference evidence="1" key="1">
    <citation type="submission" date="2022-04" db="EMBL/GenBank/DDBJ databases">
        <title>Chromosome-scale genome assembly of Holotrichia oblita Faldermann.</title>
        <authorList>
            <person name="Rongchong L."/>
        </authorList>
    </citation>
    <scope>NUCLEOTIDE SEQUENCE</scope>
    <source>
        <strain evidence="1">81SQS9</strain>
    </source>
</reference>
<name>A0ACB9TYM8_HOLOL</name>
<sequence length="216" mass="24136">MAGKDWAYIFMAKYKLSIRTPESTSIGKAITDKEIGRLFGDAYIKAATIGVAMKGFAACGIEPYNPGVFSDVDFAPSTVTERHLLSQPEIPIETQESSSDTGDSDNEPLENYKRRMIRHSTPPPSTSKQNFHSPSSHTNLVGSASNEKLTPLSCQPCKKGNRKNLWKIRPLPTYNRPVTNRKRQKTSVITSTPVKLALEEMEQQKKRTGTIHKKKR</sequence>
<keyword evidence="2" id="KW-1185">Reference proteome</keyword>
<protein>
    <submittedName>
        <fullName evidence="1">Uncharacterized protein</fullName>
    </submittedName>
</protein>
<dbReference type="Proteomes" id="UP001056778">
    <property type="component" value="Chromosome 1"/>
</dbReference>
<evidence type="ECO:0000313" key="2">
    <source>
        <dbReference type="Proteomes" id="UP001056778"/>
    </source>
</evidence>